<dbReference type="RefSeq" id="WP_155446279.1">
    <property type="nucleotide sequence ID" value="NZ_JAOQNR010000031.1"/>
</dbReference>
<dbReference type="Proteomes" id="UP000439113">
    <property type="component" value="Unassembled WGS sequence"/>
</dbReference>
<dbReference type="AlphaFoldDB" id="A0A6N8DM34"/>
<organism evidence="1 2">
    <name type="scientific">Rhodoblastus acidophilus</name>
    <name type="common">Rhodopseudomonas acidophila</name>
    <dbReference type="NCBI Taxonomy" id="1074"/>
    <lineage>
        <taxon>Bacteria</taxon>
        <taxon>Pseudomonadati</taxon>
        <taxon>Pseudomonadota</taxon>
        <taxon>Alphaproteobacteria</taxon>
        <taxon>Hyphomicrobiales</taxon>
        <taxon>Rhodoblastaceae</taxon>
        <taxon>Rhodoblastus</taxon>
    </lineage>
</organism>
<accession>A0A6N8DM34</accession>
<protein>
    <submittedName>
        <fullName evidence="1">Uncharacterized protein</fullName>
    </submittedName>
</protein>
<gene>
    <name evidence="1" type="ORF">GJ654_11355</name>
</gene>
<sequence length="51" mass="5842">MLKLTLASEIPHPERNFLSVRRAWRNMVFDTKKLVAAAEVGGDRRRRSACS</sequence>
<name>A0A6N8DM34_RHOAC</name>
<evidence type="ECO:0000313" key="2">
    <source>
        <dbReference type="Proteomes" id="UP000439113"/>
    </source>
</evidence>
<reference evidence="1 2" key="1">
    <citation type="submission" date="2019-11" db="EMBL/GenBank/DDBJ databases">
        <title>Whole-genome sequence of a Rhodoblastus acidophilus DSM 142.</title>
        <authorList>
            <person name="Kyndt J.A."/>
            <person name="Meyer T.E."/>
        </authorList>
    </citation>
    <scope>NUCLEOTIDE SEQUENCE [LARGE SCALE GENOMIC DNA]</scope>
    <source>
        <strain evidence="1 2">DSM 142</strain>
    </source>
</reference>
<evidence type="ECO:0000313" key="1">
    <source>
        <dbReference type="EMBL" id="MTV31590.1"/>
    </source>
</evidence>
<proteinExistence type="predicted"/>
<dbReference type="EMBL" id="WNKS01000009">
    <property type="protein sequence ID" value="MTV31590.1"/>
    <property type="molecule type" value="Genomic_DNA"/>
</dbReference>
<comment type="caution">
    <text evidence="1">The sequence shown here is derived from an EMBL/GenBank/DDBJ whole genome shotgun (WGS) entry which is preliminary data.</text>
</comment>